<dbReference type="Proteomes" id="UP000323930">
    <property type="component" value="Unassembled WGS sequence"/>
</dbReference>
<name>A0A5D0JP75_9FLAO</name>
<dbReference type="RefSeq" id="WP_148539579.1">
    <property type="nucleotide sequence ID" value="NZ_VSDQ01000036.1"/>
</dbReference>
<keyword evidence="3" id="KW-1185">Reference proteome</keyword>
<feature type="chain" id="PRO_5023127329" description="Beta-glucosidase" evidence="1">
    <location>
        <begin position="20"/>
        <end position="64"/>
    </location>
</feature>
<organism evidence="2 3">
    <name type="scientific">Seonamhaeicola marinus</name>
    <dbReference type="NCBI Taxonomy" id="1912246"/>
    <lineage>
        <taxon>Bacteria</taxon>
        <taxon>Pseudomonadati</taxon>
        <taxon>Bacteroidota</taxon>
        <taxon>Flavobacteriia</taxon>
        <taxon>Flavobacteriales</taxon>
        <taxon>Flavobacteriaceae</taxon>
    </lineage>
</organism>
<accession>A0A5D0JP75</accession>
<gene>
    <name evidence="2" type="ORF">FUA24_00235</name>
</gene>
<dbReference type="EMBL" id="VSDQ01000036">
    <property type="protein sequence ID" value="TYA97394.1"/>
    <property type="molecule type" value="Genomic_DNA"/>
</dbReference>
<evidence type="ECO:0000313" key="2">
    <source>
        <dbReference type="EMBL" id="TYA97394.1"/>
    </source>
</evidence>
<comment type="caution">
    <text evidence="2">The sequence shown here is derived from an EMBL/GenBank/DDBJ whole genome shotgun (WGS) entry which is preliminary data.</text>
</comment>
<evidence type="ECO:0008006" key="4">
    <source>
        <dbReference type="Google" id="ProtNLM"/>
    </source>
</evidence>
<evidence type="ECO:0000256" key="1">
    <source>
        <dbReference type="SAM" id="SignalP"/>
    </source>
</evidence>
<dbReference type="AlphaFoldDB" id="A0A5D0JP75"/>
<sequence length="64" mass="7490">MRQIFLYSFYLFIFSALYAQNTPNPLLTNDAEAQKKWVDSIYNSMSLKEKVGQLFMVQVMSNQS</sequence>
<proteinExistence type="predicted"/>
<reference evidence="2 3" key="1">
    <citation type="submission" date="2019-08" db="EMBL/GenBank/DDBJ databases">
        <title>Seonamhaeicola sediminis sp. nov., isolated from marine sediment.</title>
        <authorList>
            <person name="Cao W.R."/>
        </authorList>
    </citation>
    <scope>NUCLEOTIDE SEQUENCE [LARGE SCALE GENOMIC DNA]</scope>
    <source>
        <strain evidence="2 3">B011</strain>
    </source>
</reference>
<protein>
    <recommendedName>
        <fullName evidence="4">Beta-glucosidase</fullName>
    </recommendedName>
</protein>
<evidence type="ECO:0000313" key="3">
    <source>
        <dbReference type="Proteomes" id="UP000323930"/>
    </source>
</evidence>
<feature type="non-terminal residue" evidence="2">
    <location>
        <position position="64"/>
    </location>
</feature>
<keyword evidence="1" id="KW-0732">Signal</keyword>
<feature type="signal peptide" evidence="1">
    <location>
        <begin position="1"/>
        <end position="19"/>
    </location>
</feature>